<evidence type="ECO:0000313" key="3">
    <source>
        <dbReference type="Proteomes" id="UP000011137"/>
    </source>
</evidence>
<keyword evidence="3" id="KW-1185">Reference proteome</keyword>
<proteinExistence type="predicted"/>
<dbReference type="EMBL" id="KC117377">
    <property type="protein sequence ID" value="AGC34493.1"/>
    <property type="molecule type" value="Genomic_DNA"/>
</dbReference>
<dbReference type="GeneID" id="14477365"/>
<feature type="transmembrane region" description="Helical" evidence="1">
    <location>
        <begin position="6"/>
        <end position="27"/>
    </location>
</feature>
<dbReference type="OrthoDB" id="23018at10239"/>
<accession>L7TJD2</accession>
<name>L7TJD2_9CAUD</name>
<evidence type="ECO:0000256" key="1">
    <source>
        <dbReference type="SAM" id="Phobius"/>
    </source>
</evidence>
<dbReference type="RefSeq" id="YP_007379029.1">
    <property type="nucleotide sequence ID" value="NC_020158.1"/>
</dbReference>
<evidence type="ECO:0000313" key="2">
    <source>
        <dbReference type="EMBL" id="AGC34493.1"/>
    </source>
</evidence>
<keyword evidence="1" id="KW-0472">Membrane</keyword>
<keyword evidence="1" id="KW-1133">Transmembrane helix</keyword>
<dbReference type="KEGG" id="vg:14477365"/>
<dbReference type="Proteomes" id="UP000011137">
    <property type="component" value="Segment"/>
</dbReference>
<sequence>MPLVDVILSHLVSEVGVVGLFIIWVLYQVYSPEWMPNTKFQQVASDIESEVRETKHLLVSTITVLRAVVRTNDEVDTDKVDEYLVENGVEPDDFIRDAHLPNHDRNPGDD</sequence>
<organism evidence="2 3">
    <name type="scientific">Haloarcula vallismortis tailed virus 1</name>
    <dbReference type="NCBI Taxonomy" id="1262528"/>
    <lineage>
        <taxon>Viruses</taxon>
        <taxon>Duplodnaviria</taxon>
        <taxon>Heunggongvirae</taxon>
        <taxon>Uroviricota</taxon>
        <taxon>Caudoviricetes</taxon>
        <taxon>Thumleimavirales</taxon>
        <taxon>Druskaviridae</taxon>
        <taxon>Tredecimvirus</taxon>
        <taxon>Tredecimvirus thailandense</taxon>
        <taxon>Tredecimvirus HVTV1</taxon>
    </lineage>
</organism>
<gene>
    <name evidence="2" type="primary">124</name>
    <name evidence="2" type="ORF">HVTV1_124</name>
</gene>
<keyword evidence="1" id="KW-0812">Transmembrane</keyword>
<protein>
    <submittedName>
        <fullName evidence="2">Uncharacterized protein</fullName>
    </submittedName>
</protein>
<reference evidence="2 3" key="1">
    <citation type="journal article" date="2013" name="J. Virol.">
        <title>Insights into head-tailed viruses infecting extremely halophilic archaea.</title>
        <authorList>
            <person name="Pietila M.K."/>
            <person name="Laurinmaki P."/>
            <person name="Russell D.A."/>
            <person name="Ko C.C."/>
            <person name="Jacobs-Sera D."/>
            <person name="Butcher S.J."/>
            <person name="Bamford D.H."/>
            <person name="Hendrix R.W."/>
        </authorList>
    </citation>
    <scope>NUCLEOTIDE SEQUENCE [LARGE SCALE GENOMIC DNA]</scope>
</reference>